<evidence type="ECO:0000256" key="1">
    <source>
        <dbReference type="ARBA" id="ARBA00004141"/>
    </source>
</evidence>
<reference evidence="11" key="1">
    <citation type="submission" date="2023-01" db="EMBL/GenBank/DDBJ databases">
        <title>Key to firefly adult light organ development and bioluminescence: homeobox transcription factors regulate luciferase expression and transportation to peroxisome.</title>
        <authorList>
            <person name="Fu X."/>
        </authorList>
    </citation>
    <scope>NUCLEOTIDE SEQUENCE [LARGE SCALE GENOMIC DNA]</scope>
</reference>
<protein>
    <recommendedName>
        <fullName evidence="9">EF-hand domain-containing protein</fullName>
    </recommendedName>
</protein>
<dbReference type="Gene3D" id="1.10.238.10">
    <property type="entry name" value="EF-hand"/>
    <property type="match status" value="1"/>
</dbReference>
<evidence type="ECO:0000256" key="2">
    <source>
        <dbReference type="ARBA" id="ARBA00009045"/>
    </source>
</evidence>
<keyword evidence="5 8" id="KW-1133">Transmembrane helix</keyword>
<organism evidence="10 11">
    <name type="scientific">Aquatica leii</name>
    <dbReference type="NCBI Taxonomy" id="1421715"/>
    <lineage>
        <taxon>Eukaryota</taxon>
        <taxon>Metazoa</taxon>
        <taxon>Ecdysozoa</taxon>
        <taxon>Arthropoda</taxon>
        <taxon>Hexapoda</taxon>
        <taxon>Insecta</taxon>
        <taxon>Pterygota</taxon>
        <taxon>Neoptera</taxon>
        <taxon>Endopterygota</taxon>
        <taxon>Coleoptera</taxon>
        <taxon>Polyphaga</taxon>
        <taxon>Elateriformia</taxon>
        <taxon>Elateroidea</taxon>
        <taxon>Lampyridae</taxon>
        <taxon>Luciolinae</taxon>
        <taxon>Aquatica</taxon>
    </lineage>
</organism>
<dbReference type="InterPro" id="IPR035952">
    <property type="entry name" value="Rhomboid-like_sf"/>
</dbReference>
<name>A0AAN7SGJ8_9COLE</name>
<keyword evidence="3 8" id="KW-0812">Transmembrane</keyword>
<dbReference type="InterPro" id="IPR018247">
    <property type="entry name" value="EF_Hand_1_Ca_BS"/>
</dbReference>
<proteinExistence type="inferred from homology"/>
<dbReference type="PROSITE" id="PS00018">
    <property type="entry name" value="EF_HAND_1"/>
    <property type="match status" value="2"/>
</dbReference>
<feature type="region of interest" description="Disordered" evidence="7">
    <location>
        <begin position="1"/>
        <end position="41"/>
    </location>
</feature>
<evidence type="ECO:0000256" key="5">
    <source>
        <dbReference type="ARBA" id="ARBA00022989"/>
    </source>
</evidence>
<keyword evidence="4" id="KW-0106">Calcium</keyword>
<feature type="transmembrane region" description="Helical" evidence="8">
    <location>
        <begin position="410"/>
        <end position="430"/>
    </location>
</feature>
<feature type="domain" description="EF-hand" evidence="9">
    <location>
        <begin position="170"/>
        <end position="205"/>
    </location>
</feature>
<keyword evidence="6 8" id="KW-0472">Membrane</keyword>
<feature type="transmembrane region" description="Helical" evidence="8">
    <location>
        <begin position="442"/>
        <end position="463"/>
    </location>
</feature>
<dbReference type="Pfam" id="PF13499">
    <property type="entry name" value="EF-hand_7"/>
    <property type="match status" value="1"/>
</dbReference>
<feature type="transmembrane region" description="Helical" evidence="8">
    <location>
        <begin position="351"/>
        <end position="373"/>
    </location>
</feature>
<keyword evidence="11" id="KW-1185">Reference proteome</keyword>
<evidence type="ECO:0000313" key="10">
    <source>
        <dbReference type="EMBL" id="KAK4878714.1"/>
    </source>
</evidence>
<evidence type="ECO:0000256" key="8">
    <source>
        <dbReference type="SAM" id="Phobius"/>
    </source>
</evidence>
<evidence type="ECO:0000313" key="11">
    <source>
        <dbReference type="Proteomes" id="UP001353858"/>
    </source>
</evidence>
<accession>A0AAN7SGJ8</accession>
<dbReference type="GO" id="GO:0005509">
    <property type="term" value="F:calcium ion binding"/>
    <property type="evidence" value="ECO:0007669"/>
    <property type="project" value="InterPro"/>
</dbReference>
<dbReference type="Proteomes" id="UP001353858">
    <property type="component" value="Unassembled WGS sequence"/>
</dbReference>
<dbReference type="PANTHER" id="PTHR45840:SF8">
    <property type="entry name" value="RHOMBOID PROTEASE"/>
    <property type="match status" value="1"/>
</dbReference>
<sequence>MVEPREQDEAIFNFSEETSTSAAQACAKSREAQSAASMMETETSPPLVVEMMRMMRRMEENRMRSEQMFYETLRNVSCNNEQSLREPRPYVIMPDLIRVALGVVRQTPALSTVMANLQPRSHENGTEIPLRYNDEQWKQIFQRYDRDNDGYISIRELNDLIESREYEHDIPMHVVAEIHRKADANADGKLNYQEFVDMIHHPALRPIFGHLVSRYIHYVVPRVGGEQTQTDGQYEDEYTCCPPPVGMIIISLVEIILFCVDAAKGSTLSVTGPVADVLIYDPRRRYEAWRYITYMFVHIGVVHLVVNLCVQVLLGTPLEMVHRWWRVLVIYFAGVLAGSLGTSITDPTVKLAGASGGVYSLITAHISTIIMNWREMEYPVIQLAVFVIITGCDIGTAVYDRYVLDINEHIGYAAHFAGAIAGLLVGINILRNITVTRKERIIWWISIVTYIALMGTAIIWNAAFPSHFPPSDHRPL</sequence>
<feature type="compositionally biased region" description="Polar residues" evidence="7">
    <location>
        <begin position="32"/>
        <end position="41"/>
    </location>
</feature>
<dbReference type="PANTHER" id="PTHR45840">
    <property type="entry name" value="RHOMBOID-RELATED PROTEIN"/>
    <property type="match status" value="1"/>
</dbReference>
<dbReference type="EMBL" id="JARPUR010000004">
    <property type="protein sequence ID" value="KAK4878714.1"/>
    <property type="molecule type" value="Genomic_DNA"/>
</dbReference>
<dbReference type="AlphaFoldDB" id="A0AAN7SGJ8"/>
<feature type="transmembrane region" description="Helical" evidence="8">
    <location>
        <begin position="380"/>
        <end position="398"/>
    </location>
</feature>
<dbReference type="SMART" id="SM00054">
    <property type="entry name" value="EFh"/>
    <property type="match status" value="2"/>
</dbReference>
<dbReference type="SUPFAM" id="SSF47473">
    <property type="entry name" value="EF-hand"/>
    <property type="match status" value="1"/>
</dbReference>
<evidence type="ECO:0000256" key="7">
    <source>
        <dbReference type="SAM" id="MobiDB-lite"/>
    </source>
</evidence>
<evidence type="ECO:0000256" key="6">
    <source>
        <dbReference type="ARBA" id="ARBA00023136"/>
    </source>
</evidence>
<comment type="similarity">
    <text evidence="2">Belongs to the peptidase S54 family.</text>
</comment>
<dbReference type="SUPFAM" id="SSF144091">
    <property type="entry name" value="Rhomboid-like"/>
    <property type="match status" value="1"/>
</dbReference>
<dbReference type="Gene3D" id="1.20.1540.10">
    <property type="entry name" value="Rhomboid-like"/>
    <property type="match status" value="1"/>
</dbReference>
<dbReference type="InterPro" id="IPR022764">
    <property type="entry name" value="Peptidase_S54_rhomboid_dom"/>
</dbReference>
<feature type="transmembrane region" description="Helical" evidence="8">
    <location>
        <begin position="291"/>
        <end position="315"/>
    </location>
</feature>
<comment type="caution">
    <text evidence="10">The sequence shown here is derived from an EMBL/GenBank/DDBJ whole genome shotgun (WGS) entry which is preliminary data.</text>
</comment>
<feature type="domain" description="EF-hand" evidence="9">
    <location>
        <begin position="132"/>
        <end position="167"/>
    </location>
</feature>
<evidence type="ECO:0000256" key="4">
    <source>
        <dbReference type="ARBA" id="ARBA00022837"/>
    </source>
</evidence>
<comment type="subcellular location">
    <subcellularLocation>
        <location evidence="1">Membrane</location>
        <topology evidence="1">Multi-pass membrane protein</topology>
    </subcellularLocation>
</comment>
<dbReference type="GO" id="GO:0004252">
    <property type="term" value="F:serine-type endopeptidase activity"/>
    <property type="evidence" value="ECO:0007669"/>
    <property type="project" value="InterPro"/>
</dbReference>
<dbReference type="Pfam" id="PF01694">
    <property type="entry name" value="Rhomboid"/>
    <property type="match status" value="1"/>
</dbReference>
<feature type="transmembrane region" description="Helical" evidence="8">
    <location>
        <begin position="327"/>
        <end position="345"/>
    </location>
</feature>
<gene>
    <name evidence="10" type="ORF">RN001_011220</name>
</gene>
<dbReference type="CDD" id="cd00051">
    <property type="entry name" value="EFh"/>
    <property type="match status" value="1"/>
</dbReference>
<dbReference type="GO" id="GO:0016020">
    <property type="term" value="C:membrane"/>
    <property type="evidence" value="ECO:0007669"/>
    <property type="project" value="UniProtKB-SubCell"/>
</dbReference>
<dbReference type="InterPro" id="IPR011992">
    <property type="entry name" value="EF-hand-dom_pair"/>
</dbReference>
<dbReference type="InterPro" id="IPR051739">
    <property type="entry name" value="Rhomboid_IM_Serine_Proteases"/>
</dbReference>
<evidence type="ECO:0000259" key="9">
    <source>
        <dbReference type="PROSITE" id="PS50222"/>
    </source>
</evidence>
<dbReference type="InterPro" id="IPR002048">
    <property type="entry name" value="EF_hand_dom"/>
</dbReference>
<dbReference type="PROSITE" id="PS50222">
    <property type="entry name" value="EF_HAND_2"/>
    <property type="match status" value="2"/>
</dbReference>
<evidence type="ECO:0000256" key="3">
    <source>
        <dbReference type="ARBA" id="ARBA00022692"/>
    </source>
</evidence>